<proteinExistence type="predicted"/>
<sequence>MPQAASAEAGRTARVKDRDRRLILQWHRSSRKILETPLFDYFRSKTKGVQTEAWL</sequence>
<organism evidence="1 2">
    <name type="scientific">Desulfitobacterium dehalogenans</name>
    <dbReference type="NCBI Taxonomy" id="36854"/>
    <lineage>
        <taxon>Bacteria</taxon>
        <taxon>Bacillati</taxon>
        <taxon>Bacillota</taxon>
        <taxon>Clostridia</taxon>
        <taxon>Eubacteriales</taxon>
        <taxon>Desulfitobacteriaceae</taxon>
        <taxon>Desulfitobacterium</taxon>
    </lineage>
</organism>
<dbReference type="EMBL" id="DUTF01000109">
    <property type="protein sequence ID" value="HHY26086.1"/>
    <property type="molecule type" value="Genomic_DNA"/>
</dbReference>
<evidence type="ECO:0000313" key="1">
    <source>
        <dbReference type="EMBL" id="HHY26086.1"/>
    </source>
</evidence>
<dbReference type="Proteomes" id="UP000553059">
    <property type="component" value="Unassembled WGS sequence"/>
</dbReference>
<gene>
    <name evidence="1" type="ORF">GX523_04915</name>
</gene>
<dbReference type="AlphaFoldDB" id="A0A7C6Z399"/>
<comment type="caution">
    <text evidence="1">The sequence shown here is derived from an EMBL/GenBank/DDBJ whole genome shotgun (WGS) entry which is preliminary data.</text>
</comment>
<accession>A0A7C6Z399</accession>
<evidence type="ECO:0000313" key="2">
    <source>
        <dbReference type="Proteomes" id="UP000553059"/>
    </source>
</evidence>
<protein>
    <submittedName>
        <fullName evidence="1">Uncharacterized protein</fullName>
    </submittedName>
</protein>
<name>A0A7C6Z399_9FIRM</name>
<reference evidence="1 2" key="1">
    <citation type="journal article" date="2020" name="Biotechnol. Biofuels">
        <title>New insights from the biogas microbiome by comprehensive genome-resolved metagenomics of nearly 1600 species originating from multiple anaerobic digesters.</title>
        <authorList>
            <person name="Campanaro S."/>
            <person name="Treu L."/>
            <person name="Rodriguez-R L.M."/>
            <person name="Kovalovszki A."/>
            <person name="Ziels R.M."/>
            <person name="Maus I."/>
            <person name="Zhu X."/>
            <person name="Kougias P.G."/>
            <person name="Basile A."/>
            <person name="Luo G."/>
            <person name="Schluter A."/>
            <person name="Konstantinidis K.T."/>
            <person name="Angelidaki I."/>
        </authorList>
    </citation>
    <scope>NUCLEOTIDE SEQUENCE [LARGE SCALE GENOMIC DNA]</scope>
    <source>
        <strain evidence="1">AS05jafATM_4</strain>
    </source>
</reference>